<dbReference type="GO" id="GO:0007059">
    <property type="term" value="P:chromosome segregation"/>
    <property type="evidence" value="ECO:0007669"/>
    <property type="project" value="TreeGrafter"/>
</dbReference>
<dbReference type="EMBL" id="CP069370">
    <property type="protein sequence ID" value="QYZ69467.1"/>
    <property type="molecule type" value="Genomic_DNA"/>
</dbReference>
<dbReference type="KEGG" id="nsm:JO391_17310"/>
<dbReference type="SUPFAM" id="SSF110849">
    <property type="entry name" value="ParB/Sulfiredoxin"/>
    <property type="match status" value="1"/>
</dbReference>
<dbReference type="RefSeq" id="WP_220661685.1">
    <property type="nucleotide sequence ID" value="NZ_CP069370.1"/>
</dbReference>
<gene>
    <name evidence="2" type="ORF">JO391_17310</name>
</gene>
<reference evidence="2" key="1">
    <citation type="submission" date="2021-02" db="EMBL/GenBank/DDBJ databases">
        <title>Rhodobacter shimadae sp. nov., an aerobic anoxygenic phototrophic bacterium isolated from a hot spring.</title>
        <authorList>
            <person name="Muramatsu S."/>
            <person name="Haruta S."/>
            <person name="Hirose S."/>
            <person name="Hanada S."/>
        </authorList>
    </citation>
    <scope>NUCLEOTIDE SEQUENCE</scope>
    <source>
        <strain evidence="2">N10</strain>
    </source>
</reference>
<organism evidence="2 3">
    <name type="scientific">Neotabrizicola shimadae</name>
    <dbReference type="NCBI Taxonomy" id="2807096"/>
    <lineage>
        <taxon>Bacteria</taxon>
        <taxon>Pseudomonadati</taxon>
        <taxon>Pseudomonadota</taxon>
        <taxon>Alphaproteobacteria</taxon>
        <taxon>Rhodobacterales</taxon>
        <taxon>Paracoccaceae</taxon>
        <taxon>Neotabrizicola</taxon>
    </lineage>
</organism>
<feature type="domain" description="ParB-like N-terminal" evidence="1">
    <location>
        <begin position="2"/>
        <end position="103"/>
    </location>
</feature>
<dbReference type="GO" id="GO:0005694">
    <property type="term" value="C:chromosome"/>
    <property type="evidence" value="ECO:0007669"/>
    <property type="project" value="TreeGrafter"/>
</dbReference>
<protein>
    <submittedName>
        <fullName evidence="2">ParB N-terminal domain-containing protein</fullName>
    </submittedName>
</protein>
<dbReference type="Pfam" id="PF02195">
    <property type="entry name" value="ParB_N"/>
    <property type="match status" value="1"/>
</dbReference>
<dbReference type="AlphaFoldDB" id="A0A8G0ZSY8"/>
<dbReference type="Gene3D" id="3.90.1530.30">
    <property type="match status" value="1"/>
</dbReference>
<dbReference type="InterPro" id="IPR050336">
    <property type="entry name" value="Chromosome_partition/occlusion"/>
</dbReference>
<name>A0A8G0ZSY8_9RHOB</name>
<evidence type="ECO:0000313" key="3">
    <source>
        <dbReference type="Proteomes" id="UP000826300"/>
    </source>
</evidence>
<dbReference type="Proteomes" id="UP000826300">
    <property type="component" value="Chromosome"/>
</dbReference>
<dbReference type="PANTHER" id="PTHR33375:SF1">
    <property type="entry name" value="CHROMOSOME-PARTITIONING PROTEIN PARB-RELATED"/>
    <property type="match status" value="1"/>
</dbReference>
<keyword evidence="3" id="KW-1185">Reference proteome</keyword>
<dbReference type="PANTHER" id="PTHR33375">
    <property type="entry name" value="CHROMOSOME-PARTITIONING PROTEIN PARB-RELATED"/>
    <property type="match status" value="1"/>
</dbReference>
<proteinExistence type="predicted"/>
<dbReference type="InterPro" id="IPR036086">
    <property type="entry name" value="ParB/Sulfiredoxin_sf"/>
</dbReference>
<dbReference type="InterPro" id="IPR003115">
    <property type="entry name" value="ParB_N"/>
</dbReference>
<accession>A0A8G0ZSY8</accession>
<evidence type="ECO:0000259" key="1">
    <source>
        <dbReference type="SMART" id="SM00470"/>
    </source>
</evidence>
<sequence length="278" mass="30044">MLHLPLSAIDAQALPRDRTTLDPQALDALAASIAAEGLRQPIEVFELATPSGPLRYGLISGLRRLTAHQRLATCNPAFATIPAILRTPADLPAAMAAMVTENEIREPVSPWEKASLLLTAVEQGLFPTPDAAIAGLFPHSPRQTRARLRAAVEVLSALDGAFTTPERLSAARIDALALALRLGFEDALAEALHPLRGKPLDAQWQAIAPLLAESRSPRGAPGLTPGRPRRTLTLRQGLTIRREMTRTGWLLRFSGPEARSGGLIDDVLDEVERLFQVR</sequence>
<dbReference type="SMART" id="SM00470">
    <property type="entry name" value="ParB"/>
    <property type="match status" value="1"/>
</dbReference>
<evidence type="ECO:0000313" key="2">
    <source>
        <dbReference type="EMBL" id="QYZ69467.1"/>
    </source>
</evidence>